<sequence length="204" mass="21089">MSSVVLETPLPDLSVLRGVAVTALGVVAVVTGALVFKVDSMARATYLLAASFVAVGAAVVALHLDYVGVVVVLMMLMEMAVMGVFMVMLMGMNPALMPMSMVHSKRRALVAAGASFVVLAVGILLVDWPQRSSVPPEGPAGSTEGGATTYSLGDALMGDHMLVMMVVSPVMLATIVAGVVLAQAQGRYARLGDDLRGTTQGGRR</sequence>
<organism evidence="2 3">
    <name type="scientific">Pseudokineococcus marinus</name>
    <dbReference type="NCBI Taxonomy" id="351215"/>
    <lineage>
        <taxon>Bacteria</taxon>
        <taxon>Bacillati</taxon>
        <taxon>Actinomycetota</taxon>
        <taxon>Actinomycetes</taxon>
        <taxon>Kineosporiales</taxon>
        <taxon>Kineosporiaceae</taxon>
        <taxon>Pseudokineococcus</taxon>
    </lineage>
</organism>
<feature type="transmembrane region" description="Helical" evidence="1">
    <location>
        <begin position="70"/>
        <end position="96"/>
    </location>
</feature>
<keyword evidence="1" id="KW-1003">Cell membrane</keyword>
<accession>A0A849BNB8</accession>
<proteinExistence type="inferred from homology"/>
<comment type="subcellular location">
    <subcellularLocation>
        <location evidence="1">Cell membrane</location>
        <topology evidence="1">Multi-pass membrane protein</topology>
    </subcellularLocation>
</comment>
<name>A0A849BNB8_9ACTN</name>
<evidence type="ECO:0000313" key="3">
    <source>
        <dbReference type="Proteomes" id="UP000555552"/>
    </source>
</evidence>
<keyword evidence="1" id="KW-0812">Transmembrane</keyword>
<dbReference type="InterPro" id="IPR042106">
    <property type="entry name" value="Nuo/plastoQ_OxRdtase_6_NuoJ"/>
</dbReference>
<dbReference type="InterPro" id="IPR001457">
    <property type="entry name" value="NADH_UbQ/plastoQ_OxRdtase_su6"/>
</dbReference>
<comment type="catalytic activity">
    <reaction evidence="1">
        <text>a quinone + NADH + 5 H(+)(in) = a quinol + NAD(+) + 4 H(+)(out)</text>
        <dbReference type="Rhea" id="RHEA:57888"/>
        <dbReference type="ChEBI" id="CHEBI:15378"/>
        <dbReference type="ChEBI" id="CHEBI:24646"/>
        <dbReference type="ChEBI" id="CHEBI:57540"/>
        <dbReference type="ChEBI" id="CHEBI:57945"/>
        <dbReference type="ChEBI" id="CHEBI:132124"/>
    </reaction>
</comment>
<comment type="caution">
    <text evidence="2">The sequence shown here is derived from an EMBL/GenBank/DDBJ whole genome shotgun (WGS) entry which is preliminary data.</text>
</comment>
<keyword evidence="1" id="KW-0874">Quinone</keyword>
<dbReference type="GO" id="GO:0005886">
    <property type="term" value="C:plasma membrane"/>
    <property type="evidence" value="ECO:0007669"/>
    <property type="project" value="UniProtKB-SubCell"/>
</dbReference>
<keyword evidence="1" id="KW-1133">Transmembrane helix</keyword>
<gene>
    <name evidence="2" type="ORF">HLB09_07010</name>
</gene>
<keyword evidence="3" id="KW-1185">Reference proteome</keyword>
<dbReference type="Pfam" id="PF00499">
    <property type="entry name" value="Oxidored_q3"/>
    <property type="match status" value="1"/>
</dbReference>
<comment type="function">
    <text evidence="1">NDH-1 shuttles electrons from NADH, via FMN and iron-sulfur (Fe-S) centers, to quinones in the respiratory chain. Couples the redox reaction to proton translocation (for every two electrons transferred, four hydrogen ions are translocated across the cytoplasmic membrane), and thus conserves the redox energy in a proton gradient.</text>
</comment>
<dbReference type="GO" id="GO:0008137">
    <property type="term" value="F:NADH dehydrogenase (ubiquinone) activity"/>
    <property type="evidence" value="ECO:0007669"/>
    <property type="project" value="UniProtKB-UniRule"/>
</dbReference>
<dbReference type="Gene3D" id="1.20.120.1200">
    <property type="entry name" value="NADH-ubiquinone/plastoquinone oxidoreductase chain 6, subunit NuoJ"/>
    <property type="match status" value="1"/>
</dbReference>
<feature type="transmembrane region" description="Helical" evidence="1">
    <location>
        <begin position="45"/>
        <end position="64"/>
    </location>
</feature>
<dbReference type="EMBL" id="JABEMA010000073">
    <property type="protein sequence ID" value="NNH22843.1"/>
    <property type="molecule type" value="Genomic_DNA"/>
</dbReference>
<comment type="similarity">
    <text evidence="1">Belongs to the complex I subunit 6 family.</text>
</comment>
<dbReference type="AlphaFoldDB" id="A0A849BNB8"/>
<reference evidence="2 3" key="1">
    <citation type="submission" date="2020-05" db="EMBL/GenBank/DDBJ databases">
        <title>MicrobeNet Type strains.</title>
        <authorList>
            <person name="Nicholson A.C."/>
        </authorList>
    </citation>
    <scope>NUCLEOTIDE SEQUENCE [LARGE SCALE GENOMIC DNA]</scope>
    <source>
        <strain evidence="2 3">JCM 14547</strain>
    </source>
</reference>
<feature type="transmembrane region" description="Helical" evidence="1">
    <location>
        <begin position="15"/>
        <end position="36"/>
    </location>
</feature>
<protein>
    <recommendedName>
        <fullName evidence="1">NADH-quinone oxidoreductase subunit J</fullName>
        <ecNumber evidence="1">7.1.1.-</ecNumber>
    </recommendedName>
</protein>
<keyword evidence="1" id="KW-0520">NAD</keyword>
<dbReference type="Proteomes" id="UP000555552">
    <property type="component" value="Unassembled WGS sequence"/>
</dbReference>
<feature type="transmembrane region" description="Helical" evidence="1">
    <location>
        <begin position="108"/>
        <end position="126"/>
    </location>
</feature>
<evidence type="ECO:0000313" key="2">
    <source>
        <dbReference type="EMBL" id="NNH22843.1"/>
    </source>
</evidence>
<dbReference type="GO" id="GO:0048038">
    <property type="term" value="F:quinone binding"/>
    <property type="evidence" value="ECO:0007669"/>
    <property type="project" value="UniProtKB-UniRule"/>
</dbReference>
<keyword evidence="1" id="KW-0472">Membrane</keyword>
<feature type="transmembrane region" description="Helical" evidence="1">
    <location>
        <begin position="161"/>
        <end position="182"/>
    </location>
</feature>
<dbReference type="EC" id="7.1.1.-" evidence="1"/>
<evidence type="ECO:0000256" key="1">
    <source>
        <dbReference type="RuleBase" id="RU004429"/>
    </source>
</evidence>